<reference evidence="8" key="1">
    <citation type="submission" date="2016-11" db="UniProtKB">
        <authorList>
            <consortium name="WormBaseParasite"/>
        </authorList>
    </citation>
    <scope>IDENTIFICATION</scope>
</reference>
<evidence type="ECO:0000313" key="7">
    <source>
        <dbReference type="Proteomes" id="UP000095280"/>
    </source>
</evidence>
<proteinExistence type="inferred from homology"/>
<dbReference type="OrthoDB" id="440325at2759"/>
<dbReference type="InterPro" id="IPR016163">
    <property type="entry name" value="Ald_DH_C"/>
</dbReference>
<feature type="domain" description="Aldehyde dehydrogenase" evidence="6">
    <location>
        <begin position="16"/>
        <end position="432"/>
    </location>
</feature>
<dbReference type="WBParaSite" id="maker-uti_cns_0017177-snap-gene-0.2-mRNA-1">
    <property type="protein sequence ID" value="maker-uti_cns_0017177-snap-gene-0.2-mRNA-1"/>
    <property type="gene ID" value="maker-uti_cns_0017177-snap-gene-0.2"/>
</dbReference>
<evidence type="ECO:0000256" key="3">
    <source>
        <dbReference type="ARBA" id="ARBA00023027"/>
    </source>
</evidence>
<dbReference type="InterPro" id="IPR029510">
    <property type="entry name" value="Ald_DH_CS_GLU"/>
</dbReference>
<dbReference type="Proteomes" id="UP000095280">
    <property type="component" value="Unplaced"/>
</dbReference>
<dbReference type="FunFam" id="3.40.605.10:FF:000004">
    <property type="entry name" value="Aldehyde dehydrogenase"/>
    <property type="match status" value="1"/>
</dbReference>
<dbReference type="GO" id="GO:0004029">
    <property type="term" value="F:aldehyde dehydrogenase (NAD+) activity"/>
    <property type="evidence" value="ECO:0007669"/>
    <property type="project" value="TreeGrafter"/>
</dbReference>
<evidence type="ECO:0000256" key="4">
    <source>
        <dbReference type="PIRNR" id="PIRNR036492"/>
    </source>
</evidence>
<dbReference type="Gene3D" id="3.40.309.10">
    <property type="entry name" value="Aldehyde Dehydrogenase, Chain A, domain 2"/>
    <property type="match status" value="1"/>
</dbReference>
<evidence type="ECO:0000259" key="6">
    <source>
        <dbReference type="Pfam" id="PF00171"/>
    </source>
</evidence>
<organism evidence="7 8">
    <name type="scientific">Macrostomum lignano</name>
    <dbReference type="NCBI Taxonomy" id="282301"/>
    <lineage>
        <taxon>Eukaryota</taxon>
        <taxon>Metazoa</taxon>
        <taxon>Spiralia</taxon>
        <taxon>Lophotrochozoa</taxon>
        <taxon>Platyhelminthes</taxon>
        <taxon>Rhabditophora</taxon>
        <taxon>Macrostomorpha</taxon>
        <taxon>Macrostomida</taxon>
        <taxon>Macrostomidae</taxon>
        <taxon>Macrostomum</taxon>
    </lineage>
</organism>
<name>A0A1I8IVZ0_9PLAT</name>
<protein>
    <recommendedName>
        <fullName evidence="4">Aldehyde dehydrogenase</fullName>
    </recommendedName>
</protein>
<keyword evidence="2 4" id="KW-0560">Oxidoreductase</keyword>
<evidence type="ECO:0000256" key="1">
    <source>
        <dbReference type="ARBA" id="ARBA00009986"/>
    </source>
</evidence>
<evidence type="ECO:0000256" key="2">
    <source>
        <dbReference type="ARBA" id="ARBA00023002"/>
    </source>
</evidence>
<accession>A0A1I8IVZ0</accession>
<dbReference type="Gene3D" id="3.40.605.10">
    <property type="entry name" value="Aldehyde Dehydrogenase, Chain A, domain 1"/>
    <property type="match status" value="1"/>
</dbReference>
<dbReference type="STRING" id="282301.A0A1I8IVZ0"/>
<comment type="similarity">
    <text evidence="1 4 5">Belongs to the aldehyde dehydrogenase family.</text>
</comment>
<dbReference type="InterPro" id="IPR016160">
    <property type="entry name" value="Ald_DH_CS_CYS"/>
</dbReference>
<dbReference type="GO" id="GO:0006081">
    <property type="term" value="P:aldehyde metabolic process"/>
    <property type="evidence" value="ECO:0007669"/>
    <property type="project" value="InterPro"/>
</dbReference>
<dbReference type="FunFam" id="3.40.309.10:FF:000003">
    <property type="entry name" value="Aldehyde dehydrogenase"/>
    <property type="match status" value="1"/>
</dbReference>
<dbReference type="PIRSF" id="PIRSF036492">
    <property type="entry name" value="ALDH"/>
    <property type="match status" value="1"/>
</dbReference>
<dbReference type="PANTHER" id="PTHR43570">
    <property type="entry name" value="ALDEHYDE DEHYDROGENASE"/>
    <property type="match status" value="1"/>
</dbReference>
<dbReference type="PANTHER" id="PTHR43570:SF16">
    <property type="entry name" value="ALDEHYDE DEHYDROGENASE TYPE III, ISOFORM Q"/>
    <property type="match status" value="1"/>
</dbReference>
<dbReference type="InterPro" id="IPR016161">
    <property type="entry name" value="Ald_DH/histidinol_DH"/>
</dbReference>
<dbReference type="SUPFAM" id="SSF53720">
    <property type="entry name" value="ALDH-like"/>
    <property type="match status" value="1"/>
</dbReference>
<dbReference type="Pfam" id="PF00171">
    <property type="entry name" value="Aldedh"/>
    <property type="match status" value="1"/>
</dbReference>
<sequence length="481" mass="52565">MTQSASNIVASLRSTFATGCTRSLDWRRSQLKAMHNMLSEQEARFLEALWRDLRKSKQETAATELLMVKGEIAKLSKELTHLAAPTKPPKTFISRMDGLAIQPQPLGVALIIGAWNYPIQLVLLPLAGAIAAGNCAVVKPSEIAEASAALLAELLPKYLDQDCVRVVCGGVEETQQLLEQRFDTIFYTGSSRVARIVMAAASKHLTPVTLELGGKSPVYVSHGIDLELVSRRLAWGKFMNAGQTCIAPDYVLCPPDLMQPLADALAARVIEFFGENPRDSPDYGRIVSDRMFDRLSGLLSETKAKRVVGGDPDKAERFIPPTVFVDVKPDDALMREELFGPILPILPVRGGVDEAIELINAGEKPLALYAFTNDASVRRRFEESTSSGALVFNDVVIHAGIDTLPFGGVGESGMGCYHGVYTFQAFSHRRSVLYKNASAISEAVNSRFRYPPYNESKLGWISWALSSSVSDKGGWNSCQLL</sequence>
<dbReference type="GO" id="GO:0005737">
    <property type="term" value="C:cytoplasm"/>
    <property type="evidence" value="ECO:0007669"/>
    <property type="project" value="TreeGrafter"/>
</dbReference>
<evidence type="ECO:0000313" key="8">
    <source>
        <dbReference type="WBParaSite" id="maker-uti_cns_0017177-snap-gene-0.2-mRNA-1"/>
    </source>
</evidence>
<keyword evidence="7" id="KW-1185">Reference proteome</keyword>
<dbReference type="PROSITE" id="PS00070">
    <property type="entry name" value="ALDEHYDE_DEHYDR_CYS"/>
    <property type="match status" value="1"/>
</dbReference>
<dbReference type="InterPro" id="IPR016162">
    <property type="entry name" value="Ald_DH_N"/>
</dbReference>
<dbReference type="PROSITE" id="PS00687">
    <property type="entry name" value="ALDEHYDE_DEHYDR_GLU"/>
    <property type="match status" value="1"/>
</dbReference>
<dbReference type="InterPro" id="IPR012394">
    <property type="entry name" value="Aldehyde_DH_NAD(P)"/>
</dbReference>
<evidence type="ECO:0000256" key="5">
    <source>
        <dbReference type="RuleBase" id="RU003345"/>
    </source>
</evidence>
<dbReference type="InterPro" id="IPR015590">
    <property type="entry name" value="Aldehyde_DH_dom"/>
</dbReference>
<keyword evidence="3" id="KW-0520">NAD</keyword>
<dbReference type="AlphaFoldDB" id="A0A1I8IVZ0"/>